<protein>
    <submittedName>
        <fullName evidence="9">Methyl-accepting chemotaxis protein</fullName>
    </submittedName>
</protein>
<feature type="domain" description="HAMP" evidence="8">
    <location>
        <begin position="204"/>
        <end position="258"/>
    </location>
</feature>
<evidence type="ECO:0000256" key="6">
    <source>
        <dbReference type="SAM" id="Phobius"/>
    </source>
</evidence>
<reference evidence="9" key="1">
    <citation type="submission" date="2023-03" db="EMBL/GenBank/DDBJ databases">
        <title>Andean soil-derived lignocellulolytic bacterial consortium as a source of novel taxa and putative plastic-active enzymes.</title>
        <authorList>
            <person name="Diaz-Garcia L."/>
            <person name="Chuvochina M."/>
            <person name="Feuerriegel G."/>
            <person name="Bunk B."/>
            <person name="Sproer C."/>
            <person name="Streit W.R."/>
            <person name="Rodriguez L.M."/>
            <person name="Overmann J."/>
            <person name="Jimenez D.J."/>
        </authorList>
    </citation>
    <scope>NUCLEOTIDE SEQUENCE</scope>
    <source>
        <strain evidence="9">MAG 2441</strain>
    </source>
</reference>
<gene>
    <name evidence="9" type="ORF">P0Y55_05710</name>
</gene>
<dbReference type="SMART" id="SM00283">
    <property type="entry name" value="MA"/>
    <property type="match status" value="1"/>
</dbReference>
<keyword evidence="4" id="KW-0807">Transducer</keyword>
<dbReference type="AlphaFoldDB" id="A0AA95EZI0"/>
<dbReference type="EMBL" id="CP119317">
    <property type="protein sequence ID" value="WEK55547.1"/>
    <property type="molecule type" value="Genomic_DNA"/>
</dbReference>
<organism evidence="9 10">
    <name type="scientific">Candidatus Cohnella colombiensis</name>
    <dbReference type="NCBI Taxonomy" id="3121368"/>
    <lineage>
        <taxon>Bacteria</taxon>
        <taxon>Bacillati</taxon>
        <taxon>Bacillota</taxon>
        <taxon>Bacilli</taxon>
        <taxon>Bacillales</taxon>
        <taxon>Paenibacillaceae</taxon>
        <taxon>Cohnella</taxon>
    </lineage>
</organism>
<dbReference type="InterPro" id="IPR003660">
    <property type="entry name" value="HAMP_dom"/>
</dbReference>
<evidence type="ECO:0000256" key="1">
    <source>
        <dbReference type="ARBA" id="ARBA00004236"/>
    </source>
</evidence>
<dbReference type="Pfam" id="PF00015">
    <property type="entry name" value="MCPsignal"/>
    <property type="match status" value="1"/>
</dbReference>
<dbReference type="InterPro" id="IPR004090">
    <property type="entry name" value="Chemotax_Me-accpt_rcpt"/>
</dbReference>
<evidence type="ECO:0000313" key="9">
    <source>
        <dbReference type="EMBL" id="WEK55547.1"/>
    </source>
</evidence>
<keyword evidence="10" id="KW-1185">Reference proteome</keyword>
<dbReference type="InterPro" id="IPR024478">
    <property type="entry name" value="HlyB_4HB_MCP"/>
</dbReference>
<accession>A0AA95EZI0</accession>
<keyword evidence="3 6" id="KW-0472">Membrane</keyword>
<keyword evidence="2" id="KW-1003">Cell membrane</keyword>
<dbReference type="GO" id="GO:0007165">
    <property type="term" value="P:signal transduction"/>
    <property type="evidence" value="ECO:0007669"/>
    <property type="project" value="UniProtKB-KW"/>
</dbReference>
<sequence>MKVSTRLWLGFGVLCLFIGGLGSFALITMSSVNSNTEQIIHNWMPAVSKAYQIKLEAGQIHELQRQLIDDPTDQSLEQIIREKKDAVKALVEAYVSQSISEEGTAIASRFFIDYEGGEATDEQIKEQAKSGNIRGAKLLYEGVAARLFNDINKSLEQLIAISETEATAAGATNKAEFESGFQIIIIALCFVLLLAIGLSLWTIRSILLPIRTINGVLQSLAGAKGDLSQRLRIASGDEIETMANNVNEVLATVENMVNHIRDATTEVAASSERIETNCSQLSDATVEIADAITGLSAQAQEQAETTHASQRLVREYLNKLNHLAEKAQETFELANDAKQKTEHGSQQMASVLDVMMAITAQNAAANESLSSFRTKLVHIGNVNEMIKSISEQTNILSLNAGIESTRAGIHGKGFAVIANEVRKLSNDTKGSAQSIIQLMSSIQEDVEALTQQFQSNTRNIDVGCEQIQQLTATFQTIQAVNGTVMDNGMLTKNEATSMLNSSATIVDRFDQLSTLSEDQSAVSQQVSASVEEQLSSTQMIESFTKELSEQSGKLKGLVEQFHVANVNA</sequence>
<dbReference type="GO" id="GO:0006935">
    <property type="term" value="P:chemotaxis"/>
    <property type="evidence" value="ECO:0007669"/>
    <property type="project" value="InterPro"/>
</dbReference>
<dbReference type="Gene3D" id="1.10.287.950">
    <property type="entry name" value="Methyl-accepting chemotaxis protein"/>
    <property type="match status" value="1"/>
</dbReference>
<feature type="transmembrane region" description="Helical" evidence="6">
    <location>
        <begin position="181"/>
        <end position="203"/>
    </location>
</feature>
<evidence type="ECO:0000256" key="4">
    <source>
        <dbReference type="ARBA" id="ARBA00023224"/>
    </source>
</evidence>
<evidence type="ECO:0000256" key="5">
    <source>
        <dbReference type="ARBA" id="ARBA00029447"/>
    </source>
</evidence>
<evidence type="ECO:0000259" key="8">
    <source>
        <dbReference type="SMART" id="SM00304"/>
    </source>
</evidence>
<evidence type="ECO:0000256" key="3">
    <source>
        <dbReference type="ARBA" id="ARBA00023136"/>
    </source>
</evidence>
<evidence type="ECO:0000313" key="10">
    <source>
        <dbReference type="Proteomes" id="UP001178662"/>
    </source>
</evidence>
<dbReference type="CDD" id="cd06225">
    <property type="entry name" value="HAMP"/>
    <property type="match status" value="1"/>
</dbReference>
<dbReference type="GO" id="GO:0004888">
    <property type="term" value="F:transmembrane signaling receptor activity"/>
    <property type="evidence" value="ECO:0007669"/>
    <property type="project" value="InterPro"/>
</dbReference>
<proteinExistence type="inferred from homology"/>
<dbReference type="PANTHER" id="PTHR32089">
    <property type="entry name" value="METHYL-ACCEPTING CHEMOTAXIS PROTEIN MCPB"/>
    <property type="match status" value="1"/>
</dbReference>
<dbReference type="PRINTS" id="PR00260">
    <property type="entry name" value="CHEMTRNSDUCR"/>
</dbReference>
<evidence type="ECO:0000259" key="7">
    <source>
        <dbReference type="SMART" id="SM00283"/>
    </source>
</evidence>
<dbReference type="SUPFAM" id="SSF58104">
    <property type="entry name" value="Methyl-accepting chemotaxis protein (MCP) signaling domain"/>
    <property type="match status" value="1"/>
</dbReference>
<comment type="subcellular location">
    <subcellularLocation>
        <location evidence="1">Cell membrane</location>
    </subcellularLocation>
</comment>
<keyword evidence="6" id="KW-0812">Transmembrane</keyword>
<keyword evidence="6" id="KW-1133">Transmembrane helix</keyword>
<name>A0AA95EZI0_9BACL</name>
<evidence type="ECO:0000256" key="2">
    <source>
        <dbReference type="ARBA" id="ARBA00022475"/>
    </source>
</evidence>
<dbReference type="Proteomes" id="UP001178662">
    <property type="component" value="Chromosome"/>
</dbReference>
<dbReference type="Pfam" id="PF00672">
    <property type="entry name" value="HAMP"/>
    <property type="match status" value="1"/>
</dbReference>
<dbReference type="Gene3D" id="6.10.340.10">
    <property type="match status" value="1"/>
</dbReference>
<dbReference type="PANTHER" id="PTHR32089:SF112">
    <property type="entry name" value="LYSOZYME-LIKE PROTEIN-RELATED"/>
    <property type="match status" value="1"/>
</dbReference>
<dbReference type="InterPro" id="IPR004089">
    <property type="entry name" value="MCPsignal_dom"/>
</dbReference>
<dbReference type="SMART" id="SM00304">
    <property type="entry name" value="HAMP"/>
    <property type="match status" value="1"/>
</dbReference>
<comment type="similarity">
    <text evidence="5">Belongs to the methyl-accepting chemotaxis (MCP) protein family.</text>
</comment>
<dbReference type="Pfam" id="PF12729">
    <property type="entry name" value="4HB_MCP_1"/>
    <property type="match status" value="1"/>
</dbReference>
<feature type="domain" description="Methyl-accepting transducer" evidence="7">
    <location>
        <begin position="287"/>
        <end position="562"/>
    </location>
</feature>
<dbReference type="GO" id="GO:0005886">
    <property type="term" value="C:plasma membrane"/>
    <property type="evidence" value="ECO:0007669"/>
    <property type="project" value="UniProtKB-SubCell"/>
</dbReference>